<keyword evidence="3" id="KW-1000">Mitochondrion outer membrane</keyword>
<comment type="similarity">
    <text evidence="2">Belongs to the FMP52 family.</text>
</comment>
<evidence type="ECO:0000256" key="7">
    <source>
        <dbReference type="ARBA" id="ARBA00071738"/>
    </source>
</evidence>
<sequence>MSAFIIGSTGLCGNFILKHSPEYYKKIFSLGRSEPDNASDSKIQVILEKDSTKWAEKLQEVEGPIDAFFSGLGTTRAKAGGLDKQYKIDYDLNLEMAKAAKAKGVKKYVLISSIGASSGSMFPYLKMKGELEDAVLKLDFENTIILRPGILLGERKEQKWFGNKYFGIVAGWTAGTPLARFAMSPIHGEDVALAALKLAAKPTTEKVTIVTGVEVNAAAK</sequence>
<dbReference type="GO" id="GO:0051170">
    <property type="term" value="P:import into nucleus"/>
    <property type="evidence" value="ECO:0007669"/>
    <property type="project" value="TreeGrafter"/>
</dbReference>
<name>A0A1E3P4P7_WICAA</name>
<dbReference type="GeneID" id="30199017"/>
<keyword evidence="4" id="KW-0809">Transit peptide</keyword>
<dbReference type="PANTHER" id="PTHR14097:SF7">
    <property type="entry name" value="OXIDOREDUCTASE HTATIP2"/>
    <property type="match status" value="1"/>
</dbReference>
<protein>
    <recommendedName>
        <fullName evidence="8">Protein FMP52, mitochondrial</fullName>
    </recommendedName>
    <alternativeName>
        <fullName evidence="7">Protein fmp52, mitochondrial</fullName>
    </alternativeName>
</protein>
<comment type="subcellular location">
    <subcellularLocation>
        <location evidence="1">Mitochondrion outer membrane</location>
        <topology evidence="1">Peripheral membrane protein</topology>
    </subcellularLocation>
</comment>
<proteinExistence type="inferred from homology"/>
<organism evidence="9 10">
    <name type="scientific">Wickerhamomyces anomalus (strain ATCC 58044 / CBS 1984 / NCYC 433 / NRRL Y-366-8)</name>
    <name type="common">Yeast</name>
    <name type="synonym">Hansenula anomala</name>
    <dbReference type="NCBI Taxonomy" id="683960"/>
    <lineage>
        <taxon>Eukaryota</taxon>
        <taxon>Fungi</taxon>
        <taxon>Dikarya</taxon>
        <taxon>Ascomycota</taxon>
        <taxon>Saccharomycotina</taxon>
        <taxon>Saccharomycetes</taxon>
        <taxon>Phaffomycetales</taxon>
        <taxon>Wickerhamomycetaceae</taxon>
        <taxon>Wickerhamomyces</taxon>
    </lineage>
</organism>
<dbReference type="OrthoDB" id="430436at2759"/>
<dbReference type="AlphaFoldDB" id="A0A1E3P4P7"/>
<evidence type="ECO:0000256" key="1">
    <source>
        <dbReference type="ARBA" id="ARBA00004450"/>
    </source>
</evidence>
<dbReference type="FunFam" id="3.40.50.720:FF:000366">
    <property type="entry name" value="Protein FMP52, mitochondrial"/>
    <property type="match status" value="1"/>
</dbReference>
<evidence type="ECO:0000313" key="9">
    <source>
        <dbReference type="EMBL" id="ODQ60288.1"/>
    </source>
</evidence>
<evidence type="ECO:0000313" key="10">
    <source>
        <dbReference type="Proteomes" id="UP000094112"/>
    </source>
</evidence>
<evidence type="ECO:0000256" key="6">
    <source>
        <dbReference type="ARBA" id="ARBA00023136"/>
    </source>
</evidence>
<dbReference type="InterPro" id="IPR014843">
    <property type="entry name" value="Him1/Fmp52"/>
</dbReference>
<dbReference type="Gene3D" id="3.40.50.720">
    <property type="entry name" value="NAD(P)-binding Rossmann-like Domain"/>
    <property type="match status" value="1"/>
</dbReference>
<dbReference type="STRING" id="683960.A0A1E3P4P7"/>
<evidence type="ECO:0000256" key="5">
    <source>
        <dbReference type="ARBA" id="ARBA00023128"/>
    </source>
</evidence>
<accession>A0A1E3P4P7</accession>
<gene>
    <name evidence="9" type="ORF">WICANDRAFT_30847</name>
</gene>
<dbReference type="PANTHER" id="PTHR14097">
    <property type="entry name" value="OXIDOREDUCTASE HTATIP2"/>
    <property type="match status" value="1"/>
</dbReference>
<keyword evidence="10" id="KW-1185">Reference proteome</keyword>
<dbReference type="RefSeq" id="XP_019039495.1">
    <property type="nucleotide sequence ID" value="XM_019181771.1"/>
</dbReference>
<evidence type="ECO:0000256" key="4">
    <source>
        <dbReference type="ARBA" id="ARBA00022946"/>
    </source>
</evidence>
<keyword evidence="6" id="KW-0472">Membrane</keyword>
<dbReference type="SUPFAM" id="SSF51735">
    <property type="entry name" value="NAD(P)-binding Rossmann-fold domains"/>
    <property type="match status" value="1"/>
</dbReference>
<keyword evidence="5" id="KW-0496">Mitochondrion</keyword>
<evidence type="ECO:0000256" key="2">
    <source>
        <dbReference type="ARBA" id="ARBA00006617"/>
    </source>
</evidence>
<dbReference type="Pfam" id="PF08732">
    <property type="entry name" value="HIM1"/>
    <property type="match status" value="1"/>
</dbReference>
<dbReference type="GO" id="GO:0005741">
    <property type="term" value="C:mitochondrial outer membrane"/>
    <property type="evidence" value="ECO:0007669"/>
    <property type="project" value="UniProtKB-SubCell"/>
</dbReference>
<evidence type="ECO:0000256" key="3">
    <source>
        <dbReference type="ARBA" id="ARBA00022787"/>
    </source>
</evidence>
<dbReference type="Proteomes" id="UP000094112">
    <property type="component" value="Unassembled WGS sequence"/>
</dbReference>
<evidence type="ECO:0000256" key="8">
    <source>
        <dbReference type="ARBA" id="ARBA00074024"/>
    </source>
</evidence>
<dbReference type="InterPro" id="IPR036291">
    <property type="entry name" value="NAD(P)-bd_dom_sf"/>
</dbReference>
<dbReference type="EMBL" id="KV454210">
    <property type="protein sequence ID" value="ODQ60288.1"/>
    <property type="molecule type" value="Genomic_DNA"/>
</dbReference>
<reference evidence="9 10" key="1">
    <citation type="journal article" date="2016" name="Proc. Natl. Acad. Sci. U.S.A.">
        <title>Comparative genomics of biotechnologically important yeasts.</title>
        <authorList>
            <person name="Riley R."/>
            <person name="Haridas S."/>
            <person name="Wolfe K.H."/>
            <person name="Lopes M.R."/>
            <person name="Hittinger C.T."/>
            <person name="Goeker M."/>
            <person name="Salamov A.A."/>
            <person name="Wisecaver J.H."/>
            <person name="Long T.M."/>
            <person name="Calvey C.H."/>
            <person name="Aerts A.L."/>
            <person name="Barry K.W."/>
            <person name="Choi C."/>
            <person name="Clum A."/>
            <person name="Coughlan A.Y."/>
            <person name="Deshpande S."/>
            <person name="Douglass A.P."/>
            <person name="Hanson S.J."/>
            <person name="Klenk H.-P."/>
            <person name="LaButti K.M."/>
            <person name="Lapidus A."/>
            <person name="Lindquist E.A."/>
            <person name="Lipzen A.M."/>
            <person name="Meier-Kolthoff J.P."/>
            <person name="Ohm R.A."/>
            <person name="Otillar R.P."/>
            <person name="Pangilinan J.L."/>
            <person name="Peng Y."/>
            <person name="Rokas A."/>
            <person name="Rosa C.A."/>
            <person name="Scheuner C."/>
            <person name="Sibirny A.A."/>
            <person name="Slot J.C."/>
            <person name="Stielow J.B."/>
            <person name="Sun H."/>
            <person name="Kurtzman C.P."/>
            <person name="Blackwell M."/>
            <person name="Grigoriev I.V."/>
            <person name="Jeffries T.W."/>
        </authorList>
    </citation>
    <scope>NUCLEOTIDE SEQUENCE [LARGE SCALE GENOMIC DNA]</scope>
    <source>
        <strain evidence="10">ATCC 58044 / CBS 1984 / NCYC 433 / NRRL Y-366-8</strain>
    </source>
</reference>